<evidence type="ECO:0000259" key="5">
    <source>
        <dbReference type="Pfam" id="PF13330"/>
    </source>
</evidence>
<dbReference type="InterPro" id="IPR025155">
    <property type="entry name" value="WxxW_domain"/>
</dbReference>
<keyword evidence="3" id="KW-0732">Signal</keyword>
<proteinExistence type="predicted"/>
<keyword evidence="4" id="KW-0325">Glycoprotein</keyword>
<comment type="caution">
    <text evidence="6">The sequence shown here is derived from an EMBL/GenBank/DDBJ whole genome shotgun (WGS) entry which is preliminary data.</text>
</comment>
<feature type="non-terminal residue" evidence="6">
    <location>
        <position position="191"/>
    </location>
</feature>
<dbReference type="PANTHER" id="PTHR15535">
    <property type="entry name" value="TRANSMEMBRANE PROTEIN 2-RELATED"/>
    <property type="match status" value="1"/>
</dbReference>
<evidence type="ECO:0000256" key="3">
    <source>
        <dbReference type="ARBA" id="ARBA00022729"/>
    </source>
</evidence>
<protein>
    <recommendedName>
        <fullName evidence="5">WxxW domain-containing protein</fullName>
    </recommendedName>
</protein>
<accession>A0ABN9EVG8</accession>
<keyword evidence="2" id="KW-0964">Secreted</keyword>
<dbReference type="InterPro" id="IPR052252">
    <property type="entry name" value="CEMIP/CEMIP2"/>
</dbReference>
<organism evidence="6 7">
    <name type="scientific">Staurois parvus</name>
    <dbReference type="NCBI Taxonomy" id="386267"/>
    <lineage>
        <taxon>Eukaryota</taxon>
        <taxon>Metazoa</taxon>
        <taxon>Chordata</taxon>
        <taxon>Craniata</taxon>
        <taxon>Vertebrata</taxon>
        <taxon>Euteleostomi</taxon>
        <taxon>Amphibia</taxon>
        <taxon>Batrachia</taxon>
        <taxon>Anura</taxon>
        <taxon>Neobatrachia</taxon>
        <taxon>Ranoidea</taxon>
        <taxon>Ranidae</taxon>
        <taxon>Staurois</taxon>
    </lineage>
</organism>
<evidence type="ECO:0000256" key="1">
    <source>
        <dbReference type="ARBA" id="ARBA00004613"/>
    </source>
</evidence>
<dbReference type="PANTHER" id="PTHR15535:SF15">
    <property type="entry name" value="CELL MIGRATION-INDUCING AND HYALURONAN-BINDING PROTEIN"/>
    <property type="match status" value="1"/>
</dbReference>
<evidence type="ECO:0000313" key="7">
    <source>
        <dbReference type="Proteomes" id="UP001162483"/>
    </source>
</evidence>
<evidence type="ECO:0000313" key="6">
    <source>
        <dbReference type="EMBL" id="CAI9587446.1"/>
    </source>
</evidence>
<dbReference type="Pfam" id="PF13330">
    <property type="entry name" value="Mucin2_WxxW"/>
    <property type="match status" value="1"/>
</dbReference>
<comment type="subcellular location">
    <subcellularLocation>
        <location evidence="1">Secreted</location>
    </subcellularLocation>
</comment>
<name>A0ABN9EVG8_9NEOB</name>
<sequence>MARVHKLFQAENGEYFNVSSSSQWVQDVEWTDWFDKYESTRYRDWEKLSEFRARYPDKICTHPIDIKVTTMNGSTIPVQVYYKGGHDYRFECRQNDQVHSPCRNYKVQFLCGKPVKPRVTVTVDTNVNSTILHLADSALSWRAGDVIIVASTDYSMYQAEEFTVLPCRACTRNQVKVSGTAKYLHIGEEMD</sequence>
<reference evidence="6" key="1">
    <citation type="submission" date="2023-05" db="EMBL/GenBank/DDBJ databases">
        <authorList>
            <person name="Stuckert A."/>
        </authorList>
    </citation>
    <scope>NUCLEOTIDE SEQUENCE</scope>
</reference>
<keyword evidence="7" id="KW-1185">Reference proteome</keyword>
<evidence type="ECO:0000256" key="4">
    <source>
        <dbReference type="ARBA" id="ARBA00023180"/>
    </source>
</evidence>
<evidence type="ECO:0000256" key="2">
    <source>
        <dbReference type="ARBA" id="ARBA00022525"/>
    </source>
</evidence>
<dbReference type="Proteomes" id="UP001162483">
    <property type="component" value="Unassembled WGS sequence"/>
</dbReference>
<gene>
    <name evidence="6" type="ORF">SPARVUS_LOCUS10565771</name>
</gene>
<feature type="domain" description="WxxW" evidence="5">
    <location>
        <begin position="30"/>
        <end position="111"/>
    </location>
</feature>
<dbReference type="EMBL" id="CATNWA010015849">
    <property type="protein sequence ID" value="CAI9587446.1"/>
    <property type="molecule type" value="Genomic_DNA"/>
</dbReference>